<dbReference type="InterPro" id="IPR036915">
    <property type="entry name" value="Cyclin-like_sf"/>
</dbReference>
<accession>I6MML9</accession>
<protein>
    <submittedName>
        <fullName evidence="2">Cyclin like protein 3b</fullName>
    </submittedName>
</protein>
<reference evidence="2" key="1">
    <citation type="submission" date="2010-11" db="EMBL/GenBank/DDBJ databases">
        <title>Inhibition of Eimeria tenella CDK- related Kinase 2: Bioinformatic Analysis and Biochemical Characterization.</title>
        <authorList>
            <person name="Suarez Fernandez M.L."/>
            <person name="Engels K."/>
            <person name="Bender F."/>
            <person name="Gassel M."/>
            <person name="Marhoefer R.J."/>
            <person name="Unden G."/>
            <person name="Mottram J.C."/>
            <person name="Selzer P.M."/>
        </authorList>
    </citation>
    <scope>NUCLEOTIDE SEQUENCE</scope>
</reference>
<dbReference type="VEuPathDB" id="ToxoDB:ETH_00034555"/>
<dbReference type="CDD" id="cd20558">
    <property type="entry name" value="CYCLIN_ScPCL7-like"/>
    <property type="match status" value="1"/>
</dbReference>
<dbReference type="Pfam" id="PF08613">
    <property type="entry name" value="Cyclin"/>
    <property type="match status" value="1"/>
</dbReference>
<dbReference type="SUPFAM" id="SSF47954">
    <property type="entry name" value="Cyclin-like"/>
    <property type="match status" value="1"/>
</dbReference>
<dbReference type="PANTHER" id="PTHR15615">
    <property type="match status" value="1"/>
</dbReference>
<evidence type="ECO:0000256" key="1">
    <source>
        <dbReference type="ARBA" id="ARBA00023127"/>
    </source>
</evidence>
<dbReference type="EMBL" id="HQ541870">
    <property type="protein sequence ID" value="AEL23248.1"/>
    <property type="molecule type" value="Genomic_DNA"/>
</dbReference>
<gene>
    <name evidence="2" type="primary">cyc3b</name>
</gene>
<dbReference type="AlphaFoldDB" id="I6MML9"/>
<evidence type="ECO:0000313" key="2">
    <source>
        <dbReference type="EMBL" id="AEL23248.1"/>
    </source>
</evidence>
<feature type="non-terminal residue" evidence="2">
    <location>
        <position position="1"/>
    </location>
</feature>
<sequence length="138" mass="15297">GGTTAFHGVCTPGISVSAYLQRLLRYFGCSNECFVLALIYIDRLLQQHSSSICLSPLNVHRLLLAAVAVAAKFYDDVYYSNKHYARVGGVRTPELNLLEAQFLSLISFHLSVSPQEYNRYRTNVMAAALSASLQQHAL</sequence>
<dbReference type="InterPro" id="IPR012389">
    <property type="entry name" value="Cyclin_P/U"/>
</dbReference>
<dbReference type="InterPro" id="IPR013922">
    <property type="entry name" value="Cyclin_PHO80-like"/>
</dbReference>
<name>I6MML9_EIMTE</name>
<keyword evidence="1" id="KW-0195">Cyclin</keyword>
<proteinExistence type="predicted"/>
<organism evidence="2">
    <name type="scientific">Eimeria tenella</name>
    <name type="common">Coccidian parasite</name>
    <dbReference type="NCBI Taxonomy" id="5802"/>
    <lineage>
        <taxon>Eukaryota</taxon>
        <taxon>Sar</taxon>
        <taxon>Alveolata</taxon>
        <taxon>Apicomplexa</taxon>
        <taxon>Conoidasida</taxon>
        <taxon>Coccidia</taxon>
        <taxon>Eucoccidiorida</taxon>
        <taxon>Eimeriorina</taxon>
        <taxon>Eimeriidae</taxon>
        <taxon>Eimeria</taxon>
    </lineage>
</organism>
<dbReference type="GO" id="GO:0019901">
    <property type="term" value="F:protein kinase binding"/>
    <property type="evidence" value="ECO:0007669"/>
    <property type="project" value="InterPro"/>
</dbReference>
<dbReference type="VEuPathDB" id="ToxoDB:ETH2_1214700"/>
<dbReference type="Gene3D" id="1.10.472.10">
    <property type="entry name" value="Cyclin-like"/>
    <property type="match status" value="1"/>
</dbReference>
<dbReference type="PANTHER" id="PTHR15615:SF108">
    <property type="entry name" value="PROTEIN CNPPD1"/>
    <property type="match status" value="1"/>
</dbReference>
<dbReference type="PIRSF" id="PIRSF027110">
    <property type="entry name" value="PREG"/>
    <property type="match status" value="1"/>
</dbReference>
<feature type="non-terminal residue" evidence="2">
    <location>
        <position position="138"/>
    </location>
</feature>